<dbReference type="Proteomes" id="UP000614334">
    <property type="component" value="Unassembled WGS sequence"/>
</dbReference>
<evidence type="ECO:0000313" key="3">
    <source>
        <dbReference type="Proteomes" id="UP000614334"/>
    </source>
</evidence>
<accession>A0A8H7I455</accession>
<reference evidence="2" key="1">
    <citation type="submission" date="2020-09" db="EMBL/GenBank/DDBJ databases">
        <title>Comparative genome analyses of four rice-infecting Rhizoctonia solani isolates reveal extensive enrichment of homogalacturonan modification genes.</title>
        <authorList>
            <person name="Lee D.-Y."/>
            <person name="Jeon J."/>
            <person name="Kim K.-T."/>
            <person name="Cheong K."/>
            <person name="Song H."/>
            <person name="Choi G."/>
            <person name="Ko J."/>
            <person name="Opiyo S.O."/>
            <person name="Zuo S."/>
            <person name="Madhav S."/>
            <person name="Lee Y.-H."/>
            <person name="Wang G.-L."/>
        </authorList>
    </citation>
    <scope>NUCLEOTIDE SEQUENCE</scope>
    <source>
        <strain evidence="2">AG1-IA B2</strain>
    </source>
</reference>
<proteinExistence type="predicted"/>
<dbReference type="EMBL" id="JACYCF010000021">
    <property type="protein sequence ID" value="KAF8750348.1"/>
    <property type="molecule type" value="Genomic_DNA"/>
</dbReference>
<sequence length="103" mass="12210">MDPLPPQEEFQDSQDADNHMDFDWQSTHTHLDDNTQSASDEEFDENEDGFMDITKEDCREYERWFGEEREQLDKILADTLTEEEMDSFKMLAIAYLDTYAAQL</sequence>
<evidence type="ECO:0000313" key="2">
    <source>
        <dbReference type="EMBL" id="KAF8750348.1"/>
    </source>
</evidence>
<feature type="compositionally biased region" description="Polar residues" evidence="1">
    <location>
        <begin position="24"/>
        <end position="38"/>
    </location>
</feature>
<feature type="region of interest" description="Disordered" evidence="1">
    <location>
        <begin position="1"/>
        <end position="49"/>
    </location>
</feature>
<protein>
    <submittedName>
        <fullName evidence="2">Uncharacterized protein</fullName>
    </submittedName>
</protein>
<organism evidence="2 3">
    <name type="scientific">Rhizoctonia solani</name>
    <dbReference type="NCBI Taxonomy" id="456999"/>
    <lineage>
        <taxon>Eukaryota</taxon>
        <taxon>Fungi</taxon>
        <taxon>Dikarya</taxon>
        <taxon>Basidiomycota</taxon>
        <taxon>Agaricomycotina</taxon>
        <taxon>Agaricomycetes</taxon>
        <taxon>Cantharellales</taxon>
        <taxon>Ceratobasidiaceae</taxon>
        <taxon>Rhizoctonia</taxon>
    </lineage>
</organism>
<feature type="compositionally biased region" description="Acidic residues" evidence="1">
    <location>
        <begin position="39"/>
        <end position="49"/>
    </location>
</feature>
<dbReference type="AlphaFoldDB" id="A0A8H7I455"/>
<name>A0A8H7I455_9AGAM</name>
<evidence type="ECO:0000256" key="1">
    <source>
        <dbReference type="SAM" id="MobiDB-lite"/>
    </source>
</evidence>
<gene>
    <name evidence="2" type="ORF">RHS01_09363</name>
</gene>
<comment type="caution">
    <text evidence="2">The sequence shown here is derived from an EMBL/GenBank/DDBJ whole genome shotgun (WGS) entry which is preliminary data.</text>
</comment>